<feature type="domain" description="Oxidoreductase DRL-like catalytic" evidence="2">
    <location>
        <begin position="321"/>
        <end position="433"/>
    </location>
</feature>
<reference evidence="3 4" key="1">
    <citation type="submission" date="2019-06" db="EMBL/GenBank/DDBJ databases">
        <title>Sorghum-associated microbial communities from plants grown in Nebraska, USA.</title>
        <authorList>
            <person name="Schachtman D."/>
        </authorList>
    </citation>
    <scope>NUCLEOTIDE SEQUENCE [LARGE SCALE GENOMIC DNA]</scope>
    <source>
        <strain evidence="3 4">1225</strain>
    </source>
</reference>
<keyword evidence="4" id="KW-1185">Reference proteome</keyword>
<comment type="caution">
    <text evidence="3">The sequence shown here is derived from an EMBL/GenBank/DDBJ whole genome shotgun (WGS) entry which is preliminary data.</text>
</comment>
<dbReference type="Proteomes" id="UP000320653">
    <property type="component" value="Unassembled WGS sequence"/>
</dbReference>
<dbReference type="InterPro" id="IPR013974">
    <property type="entry name" value="SAF"/>
</dbReference>
<evidence type="ECO:0000259" key="2">
    <source>
        <dbReference type="Pfam" id="PF21135"/>
    </source>
</evidence>
<proteinExistence type="predicted"/>
<dbReference type="InterPro" id="IPR048423">
    <property type="entry name" value="DRL_cat"/>
</dbReference>
<dbReference type="CDD" id="cd11616">
    <property type="entry name" value="SAF_DH_OX_like"/>
    <property type="match status" value="1"/>
</dbReference>
<dbReference type="SUPFAM" id="SSF51735">
    <property type="entry name" value="NAD(P)-binding Rossmann-fold domains"/>
    <property type="match status" value="1"/>
</dbReference>
<dbReference type="Pfam" id="PF08666">
    <property type="entry name" value="SAF"/>
    <property type="match status" value="1"/>
</dbReference>
<dbReference type="PANTHER" id="PTHR37850">
    <property type="entry name" value="STRU PROTEIN"/>
    <property type="match status" value="1"/>
</dbReference>
<accession>A0A561R995</accession>
<dbReference type="Gene3D" id="3.40.50.720">
    <property type="entry name" value="NAD(P)-binding Rossmann-like Domain"/>
    <property type="match status" value="1"/>
</dbReference>
<name>A0A561R995_9HYPH</name>
<dbReference type="PANTHER" id="PTHR37850:SF3">
    <property type="entry name" value="BLR7815 PROTEIN"/>
    <property type="match status" value="1"/>
</dbReference>
<dbReference type="InterPro" id="IPR036291">
    <property type="entry name" value="NAD(P)-bd_dom_sf"/>
</dbReference>
<sequence>MASHERSQFYSPVKLPYDRSMKSPGKAAWMEIAQLADAGLRGGDKAASLIFARKRRDAAVAAKLCKQRSRSVIYHHLYKKFAKKDCVRVGVIGAGNYGTAIVTQDPHTPMMTVVAVADISVEAARGAYEKAGIDQSTVVYCSTAGEAQQQIEGGKRVYTDRCELIAEIAAVDIVCEATGIPEASADYALKAIENGKHVAMITKDCDVTIGPILKKKADEAGVVYTPVDGDQHGLLIQFYEWAKSIGLTVLSGGKATDGEFIYDEAQGTVTIKTDKKIHAPYVETVTIAPEDRKYLGMIPKGQAAEYVARRREILAGLPQPGSYDLCETTVAANYTGLAPAVDTLVHAPLRITEIPVAYCETENGGIFETSGVIDLATCFRTPTEGGLGGGVFLVVRCDNAYSNHVLTTKGQIANYDDTAAVIYRPYHLCGVETSSSILVAGLLGLNTGSDDYRPRYDLVKVAAHDIKAGEVFGNDHSPQTTARIIPAQPVASGNFACAHLLTGNRASIDIPAGTTITYDMVEEPVGSTLWRLRRLQDETFLA</sequence>
<evidence type="ECO:0000259" key="1">
    <source>
        <dbReference type="Pfam" id="PF08666"/>
    </source>
</evidence>
<organism evidence="3 4">
    <name type="scientific">Neorhizobium alkalisoli</name>
    <dbReference type="NCBI Taxonomy" id="528178"/>
    <lineage>
        <taxon>Bacteria</taxon>
        <taxon>Pseudomonadati</taxon>
        <taxon>Pseudomonadota</taxon>
        <taxon>Alphaproteobacteria</taxon>
        <taxon>Hyphomicrobiales</taxon>
        <taxon>Rhizobiaceae</taxon>
        <taxon>Rhizobium/Agrobacterium group</taxon>
        <taxon>Neorhizobium</taxon>
    </lineage>
</organism>
<dbReference type="EMBL" id="VIWP01000001">
    <property type="protein sequence ID" value="TWF59179.1"/>
    <property type="molecule type" value="Genomic_DNA"/>
</dbReference>
<evidence type="ECO:0000313" key="3">
    <source>
        <dbReference type="EMBL" id="TWF59179.1"/>
    </source>
</evidence>
<gene>
    <name evidence="3" type="ORF">FHW37_101985</name>
</gene>
<dbReference type="Pfam" id="PF21135">
    <property type="entry name" value="DRL_cat"/>
    <property type="match status" value="1"/>
</dbReference>
<dbReference type="AlphaFoldDB" id="A0A561R995"/>
<feature type="domain" description="SAF" evidence="1">
    <location>
        <begin position="461"/>
        <end position="522"/>
    </location>
</feature>
<evidence type="ECO:0000313" key="4">
    <source>
        <dbReference type="Proteomes" id="UP000320653"/>
    </source>
</evidence>
<protein>
    <submittedName>
        <fullName evidence="3">Putative homoserine dehydrogenase-like protein</fullName>
    </submittedName>
</protein>